<dbReference type="EMBL" id="MTSD02000006">
    <property type="protein sequence ID" value="OOV86429.1"/>
    <property type="molecule type" value="Genomic_DNA"/>
</dbReference>
<feature type="transmembrane region" description="Helical" evidence="8">
    <location>
        <begin position="143"/>
        <end position="165"/>
    </location>
</feature>
<feature type="transmembrane region" description="Helical" evidence="8">
    <location>
        <begin position="272"/>
        <end position="297"/>
    </location>
</feature>
<dbReference type="STRING" id="966.BTA35_0213015"/>
<evidence type="ECO:0000256" key="5">
    <source>
        <dbReference type="ARBA" id="ARBA00022692"/>
    </source>
</evidence>
<dbReference type="GO" id="GO:0022857">
    <property type="term" value="F:transmembrane transporter activity"/>
    <property type="evidence" value="ECO:0007669"/>
    <property type="project" value="InterPro"/>
</dbReference>
<keyword evidence="6 8" id="KW-1133">Transmembrane helix</keyword>
<evidence type="ECO:0000256" key="1">
    <source>
        <dbReference type="ARBA" id="ARBA00004651"/>
    </source>
</evidence>
<dbReference type="AlphaFoldDB" id="A0A1T1H977"/>
<evidence type="ECO:0000256" key="7">
    <source>
        <dbReference type="ARBA" id="ARBA00023136"/>
    </source>
</evidence>
<keyword evidence="3" id="KW-0813">Transport</keyword>
<feature type="transmembrane region" description="Helical" evidence="8">
    <location>
        <begin position="303"/>
        <end position="321"/>
    </location>
</feature>
<sequence length="330" mass="35314">MITVHNKKRALFIVTLSALIPVLSLMVGVEFLTPLDLWQLITQEGDRVQRIVFWELRLPRILIACFVGAALATAGGVMQGITRNALASPDLTGVVAGSSCMIVILTSLFSIDAQWFPLAGISGGLIAGALTFALAWKNGLMPLRVILAGVAISSVCIASMTGFLIFSGAEAGDLFFWLAGGIAGRGWMQLEQTFAWVLIPLFLSILLTQRFRVLLLDDAIGQSLGIAVSLWRLIFMLLAVIMTAGAVTLAGPVGFVGLVVPHITRKLLPEQSVLWLPLNALVGSGLLLGADILARLPILAQEIPLGVVMSLIGAPWLLWLLKRQYRTGGV</sequence>
<keyword evidence="5 8" id="KW-0812">Transmembrane</keyword>
<keyword evidence="7 8" id="KW-0472">Membrane</keyword>
<dbReference type="SUPFAM" id="SSF81345">
    <property type="entry name" value="ABC transporter involved in vitamin B12 uptake, BtuC"/>
    <property type="match status" value="1"/>
</dbReference>
<keyword evidence="4" id="KW-1003">Cell membrane</keyword>
<evidence type="ECO:0000313" key="10">
    <source>
        <dbReference type="Proteomes" id="UP000190064"/>
    </source>
</evidence>
<evidence type="ECO:0000256" key="6">
    <source>
        <dbReference type="ARBA" id="ARBA00022989"/>
    </source>
</evidence>
<protein>
    <submittedName>
        <fullName evidence="9">Iron ABC transporter permease</fullName>
    </submittedName>
</protein>
<dbReference type="GO" id="GO:0033214">
    <property type="term" value="P:siderophore-iron import into cell"/>
    <property type="evidence" value="ECO:0007669"/>
    <property type="project" value="TreeGrafter"/>
</dbReference>
<comment type="subcellular location">
    <subcellularLocation>
        <location evidence="1">Cell membrane</location>
        <topology evidence="1">Multi-pass membrane protein</topology>
    </subcellularLocation>
</comment>
<feature type="transmembrane region" description="Helical" evidence="8">
    <location>
        <begin position="194"/>
        <end position="213"/>
    </location>
</feature>
<dbReference type="PANTHER" id="PTHR30472">
    <property type="entry name" value="FERRIC ENTEROBACTIN TRANSPORT SYSTEM PERMEASE PROTEIN"/>
    <property type="match status" value="1"/>
</dbReference>
<name>A0A1T1H977_OCELI</name>
<gene>
    <name evidence="9" type="ORF">BTA35_0213015</name>
</gene>
<dbReference type="Proteomes" id="UP000190064">
    <property type="component" value="Unassembled WGS sequence"/>
</dbReference>
<feature type="transmembrane region" description="Helical" evidence="8">
    <location>
        <begin position="61"/>
        <end position="79"/>
    </location>
</feature>
<evidence type="ECO:0000256" key="8">
    <source>
        <dbReference type="SAM" id="Phobius"/>
    </source>
</evidence>
<dbReference type="Pfam" id="PF01032">
    <property type="entry name" value="FecCD"/>
    <property type="match status" value="1"/>
</dbReference>
<dbReference type="CDD" id="cd06550">
    <property type="entry name" value="TM_ABC_iron-siderophores_like"/>
    <property type="match status" value="1"/>
</dbReference>
<dbReference type="InterPro" id="IPR037294">
    <property type="entry name" value="ABC_BtuC-like"/>
</dbReference>
<comment type="caution">
    <text evidence="9">The sequence shown here is derived from an EMBL/GenBank/DDBJ whole genome shotgun (WGS) entry which is preliminary data.</text>
</comment>
<evidence type="ECO:0000256" key="3">
    <source>
        <dbReference type="ARBA" id="ARBA00022448"/>
    </source>
</evidence>
<dbReference type="GO" id="GO:0005886">
    <property type="term" value="C:plasma membrane"/>
    <property type="evidence" value="ECO:0007669"/>
    <property type="project" value="UniProtKB-SubCell"/>
</dbReference>
<dbReference type="FunFam" id="1.10.3470.10:FF:000001">
    <property type="entry name" value="Vitamin B12 ABC transporter permease BtuC"/>
    <property type="match status" value="1"/>
</dbReference>
<dbReference type="InterPro" id="IPR000522">
    <property type="entry name" value="ABC_transptr_permease_BtuC"/>
</dbReference>
<dbReference type="PANTHER" id="PTHR30472:SF24">
    <property type="entry name" value="FERRIC ENTEROBACTIN TRANSPORT SYSTEM PERMEASE PROTEIN FEPG"/>
    <property type="match status" value="1"/>
</dbReference>
<feature type="transmembrane region" description="Helical" evidence="8">
    <location>
        <begin position="91"/>
        <end position="109"/>
    </location>
</feature>
<proteinExistence type="inferred from homology"/>
<evidence type="ECO:0000256" key="4">
    <source>
        <dbReference type="ARBA" id="ARBA00022475"/>
    </source>
</evidence>
<comment type="similarity">
    <text evidence="2">Belongs to the binding-protein-dependent transport system permease family. FecCD subfamily.</text>
</comment>
<keyword evidence="10" id="KW-1185">Reference proteome</keyword>
<reference evidence="9" key="1">
    <citation type="submission" date="2017-02" db="EMBL/GenBank/DDBJ databases">
        <title>Draft Genome Sequence of the Salt Water Bacterium Oceanospirillum linum ATCC 11336.</title>
        <authorList>
            <person name="Trachtenberg A.M."/>
            <person name="Carney J.G."/>
            <person name="Linnane J.D."/>
            <person name="Rheaume B.A."/>
            <person name="Pitts N.L."/>
            <person name="Mykles D.L."/>
            <person name="Maclea K.S."/>
        </authorList>
    </citation>
    <scope>NUCLEOTIDE SEQUENCE [LARGE SCALE GENOMIC DNA]</scope>
    <source>
        <strain evidence="9">ATCC 11336</strain>
    </source>
</reference>
<dbReference type="Gene3D" id="1.10.3470.10">
    <property type="entry name" value="ABC transporter involved in vitamin B12 uptake, BtuC"/>
    <property type="match status" value="1"/>
</dbReference>
<evidence type="ECO:0000313" key="9">
    <source>
        <dbReference type="EMBL" id="OOV86429.1"/>
    </source>
</evidence>
<organism evidence="9 10">
    <name type="scientific">Oceanospirillum linum</name>
    <dbReference type="NCBI Taxonomy" id="966"/>
    <lineage>
        <taxon>Bacteria</taxon>
        <taxon>Pseudomonadati</taxon>
        <taxon>Pseudomonadota</taxon>
        <taxon>Gammaproteobacteria</taxon>
        <taxon>Oceanospirillales</taxon>
        <taxon>Oceanospirillaceae</taxon>
        <taxon>Oceanospirillum</taxon>
    </lineage>
</organism>
<feature type="transmembrane region" description="Helical" evidence="8">
    <location>
        <begin position="115"/>
        <end position="136"/>
    </location>
</feature>
<accession>A0A1T1H977</accession>
<evidence type="ECO:0000256" key="2">
    <source>
        <dbReference type="ARBA" id="ARBA00007935"/>
    </source>
</evidence>
<feature type="transmembrane region" description="Helical" evidence="8">
    <location>
        <begin position="233"/>
        <end position="260"/>
    </location>
</feature>